<dbReference type="PANTHER" id="PTHR46118:SF4">
    <property type="entry name" value="PROTEIN ABHD11"/>
    <property type="match status" value="1"/>
</dbReference>
<evidence type="ECO:0000313" key="4">
    <source>
        <dbReference type="EMBL" id="KAJ3046673.1"/>
    </source>
</evidence>
<dbReference type="PANTHER" id="PTHR46118">
    <property type="entry name" value="PROTEIN ABHD11"/>
    <property type="match status" value="1"/>
</dbReference>
<protein>
    <recommendedName>
        <fullName evidence="3">AB hydrolase-1 domain-containing protein</fullName>
    </recommendedName>
</protein>
<dbReference type="Pfam" id="PF00561">
    <property type="entry name" value="Abhydrolase_1"/>
    <property type="match status" value="1"/>
</dbReference>
<dbReference type="InterPro" id="IPR029058">
    <property type="entry name" value="AB_hydrolase_fold"/>
</dbReference>
<comment type="similarity">
    <text evidence="1">Belongs to the AB hydrolase superfamily.</text>
</comment>
<keyword evidence="2" id="KW-0378">Hydrolase</keyword>
<gene>
    <name evidence="4" type="ORF">HK097_000642</name>
</gene>
<dbReference type="EMBL" id="JADGJD010001117">
    <property type="protein sequence ID" value="KAJ3046673.1"/>
    <property type="molecule type" value="Genomic_DNA"/>
</dbReference>
<sequence>MRSLSISQQLVSRRAIGAHLTHRPLHRFLSTASLAFDHYPPKTTNTSSTPLVICHGLFGSKQNWRSISKTLAQRLHKDVYALDMRNHGESSHHPEHNYAAMAKDVTDFLDSKGINQADLMGHSMGGKVVMTLALSSPSRLSSLTIVDMAPSNTYANSSYQSYIQAMKEIESTGVTKVPEADKILAKRIPDISLRQFLLTNLKHVPSSPALKFRINLTALGEHLEEIWKWNPPPGAQYTGKTLFIAGTKSDHVPKSVYPKIMEYFPNAEIELVNAGHWWVNLERL</sequence>
<organism evidence="4 5">
    <name type="scientific">Rhizophlyctis rosea</name>
    <dbReference type="NCBI Taxonomy" id="64517"/>
    <lineage>
        <taxon>Eukaryota</taxon>
        <taxon>Fungi</taxon>
        <taxon>Fungi incertae sedis</taxon>
        <taxon>Chytridiomycota</taxon>
        <taxon>Chytridiomycota incertae sedis</taxon>
        <taxon>Chytridiomycetes</taxon>
        <taxon>Rhizophlyctidales</taxon>
        <taxon>Rhizophlyctidaceae</taxon>
        <taxon>Rhizophlyctis</taxon>
    </lineage>
</organism>
<dbReference type="AlphaFoldDB" id="A0AAD5WYQ9"/>
<dbReference type="Proteomes" id="UP001212841">
    <property type="component" value="Unassembled WGS sequence"/>
</dbReference>
<dbReference type="GO" id="GO:0005739">
    <property type="term" value="C:mitochondrion"/>
    <property type="evidence" value="ECO:0007669"/>
    <property type="project" value="TreeGrafter"/>
</dbReference>
<name>A0AAD5WYQ9_9FUNG</name>
<keyword evidence="5" id="KW-1185">Reference proteome</keyword>
<evidence type="ECO:0000256" key="1">
    <source>
        <dbReference type="ARBA" id="ARBA00008645"/>
    </source>
</evidence>
<reference evidence="4" key="1">
    <citation type="submission" date="2020-05" db="EMBL/GenBank/DDBJ databases">
        <title>Phylogenomic resolution of chytrid fungi.</title>
        <authorList>
            <person name="Stajich J.E."/>
            <person name="Amses K."/>
            <person name="Simmons R."/>
            <person name="Seto K."/>
            <person name="Myers J."/>
            <person name="Bonds A."/>
            <person name="Quandt C.A."/>
            <person name="Barry K."/>
            <person name="Liu P."/>
            <person name="Grigoriev I."/>
            <person name="Longcore J.E."/>
            <person name="James T.Y."/>
        </authorList>
    </citation>
    <scope>NUCLEOTIDE SEQUENCE</scope>
    <source>
        <strain evidence="4">JEL0318</strain>
    </source>
</reference>
<dbReference type="PRINTS" id="PR00111">
    <property type="entry name" value="ABHYDROLASE"/>
</dbReference>
<dbReference type="FunFam" id="3.40.50.1820:FF:000039">
    <property type="entry name" value="Esterase ybfF"/>
    <property type="match status" value="1"/>
</dbReference>
<dbReference type="SUPFAM" id="SSF53474">
    <property type="entry name" value="alpha/beta-Hydrolases"/>
    <property type="match status" value="1"/>
</dbReference>
<evidence type="ECO:0000256" key="2">
    <source>
        <dbReference type="ARBA" id="ARBA00022801"/>
    </source>
</evidence>
<dbReference type="Gene3D" id="3.40.50.1820">
    <property type="entry name" value="alpha/beta hydrolase"/>
    <property type="match status" value="1"/>
</dbReference>
<proteinExistence type="inferred from homology"/>
<evidence type="ECO:0000313" key="5">
    <source>
        <dbReference type="Proteomes" id="UP001212841"/>
    </source>
</evidence>
<dbReference type="GO" id="GO:0052689">
    <property type="term" value="F:carboxylic ester hydrolase activity"/>
    <property type="evidence" value="ECO:0007669"/>
    <property type="project" value="TreeGrafter"/>
</dbReference>
<dbReference type="InterPro" id="IPR000073">
    <property type="entry name" value="AB_hydrolase_1"/>
</dbReference>
<evidence type="ECO:0000259" key="3">
    <source>
        <dbReference type="Pfam" id="PF00561"/>
    </source>
</evidence>
<feature type="domain" description="AB hydrolase-1" evidence="3">
    <location>
        <begin position="50"/>
        <end position="148"/>
    </location>
</feature>
<accession>A0AAD5WYQ9</accession>
<comment type="caution">
    <text evidence="4">The sequence shown here is derived from an EMBL/GenBank/DDBJ whole genome shotgun (WGS) entry which is preliminary data.</text>
</comment>